<keyword evidence="2" id="KW-1185">Reference proteome</keyword>
<dbReference type="Proteomes" id="UP000515561">
    <property type="component" value="Chromosome"/>
</dbReference>
<accession>A0A6S6RA56</accession>
<dbReference type="RefSeq" id="WP_184091655.1">
    <property type="nucleotide sequence ID" value="NZ_AP023367.1"/>
</dbReference>
<gene>
    <name evidence="1" type="ORF">acsn021_37210</name>
</gene>
<reference evidence="1 2" key="1">
    <citation type="journal article" date="2016" name="Int. J. Syst. Evol. Microbiol.">
        <title>Descriptions of Anaerotaenia torta gen. nov., sp. nov. and Anaerocolumna cellulosilytica gen. nov., sp. nov. isolated from a methanogenic reactor of cattle waste.</title>
        <authorList>
            <person name="Uek A."/>
            <person name="Ohtaki Y."/>
            <person name="Kaku N."/>
            <person name="Ueki K."/>
        </authorList>
    </citation>
    <scope>NUCLEOTIDE SEQUENCE [LARGE SCALE GENOMIC DNA]</scope>
    <source>
        <strain evidence="1 2">SN021</strain>
    </source>
</reference>
<dbReference type="KEGG" id="acel:acsn021_37210"/>
<name>A0A6S6RA56_9FIRM</name>
<dbReference type="AlphaFoldDB" id="A0A6S6RA56"/>
<protein>
    <submittedName>
        <fullName evidence="1">Uncharacterized protein</fullName>
    </submittedName>
</protein>
<evidence type="ECO:0000313" key="2">
    <source>
        <dbReference type="Proteomes" id="UP000515561"/>
    </source>
</evidence>
<dbReference type="EMBL" id="AP023367">
    <property type="protein sequence ID" value="BCJ96152.1"/>
    <property type="molecule type" value="Genomic_DNA"/>
</dbReference>
<evidence type="ECO:0000313" key="1">
    <source>
        <dbReference type="EMBL" id="BCJ96152.1"/>
    </source>
</evidence>
<proteinExistence type="predicted"/>
<organism evidence="1 2">
    <name type="scientific">Anaerocolumna cellulosilytica</name>
    <dbReference type="NCBI Taxonomy" id="433286"/>
    <lineage>
        <taxon>Bacteria</taxon>
        <taxon>Bacillati</taxon>
        <taxon>Bacillota</taxon>
        <taxon>Clostridia</taxon>
        <taxon>Lachnospirales</taxon>
        <taxon>Lachnospiraceae</taxon>
        <taxon>Anaerocolumna</taxon>
    </lineage>
</organism>
<sequence>MVVKRRLYLVLLFFVVVVATIMIAFIIRKDTATEYKGTLVDGYSQEAAV</sequence>